<keyword evidence="4" id="KW-1185">Reference proteome</keyword>
<dbReference type="OrthoDB" id="3258282at2759"/>
<evidence type="ECO:0000313" key="4">
    <source>
        <dbReference type="Proteomes" id="UP000076532"/>
    </source>
</evidence>
<feature type="region of interest" description="Disordered" evidence="2">
    <location>
        <begin position="185"/>
        <end position="244"/>
    </location>
</feature>
<reference evidence="3 4" key="1">
    <citation type="journal article" date="2016" name="Mol. Biol. Evol.">
        <title>Comparative Genomics of Early-Diverging Mushroom-Forming Fungi Provides Insights into the Origins of Lignocellulose Decay Capabilities.</title>
        <authorList>
            <person name="Nagy L.G."/>
            <person name="Riley R."/>
            <person name="Tritt A."/>
            <person name="Adam C."/>
            <person name="Daum C."/>
            <person name="Floudas D."/>
            <person name="Sun H."/>
            <person name="Yadav J.S."/>
            <person name="Pangilinan J."/>
            <person name="Larsson K.H."/>
            <person name="Matsuura K."/>
            <person name="Barry K."/>
            <person name="Labutti K."/>
            <person name="Kuo R."/>
            <person name="Ohm R.A."/>
            <person name="Bhattacharya S.S."/>
            <person name="Shirouzu T."/>
            <person name="Yoshinaga Y."/>
            <person name="Martin F.M."/>
            <person name="Grigoriev I.V."/>
            <person name="Hibbett D.S."/>
        </authorList>
    </citation>
    <scope>NUCLEOTIDE SEQUENCE [LARGE SCALE GENOMIC DNA]</scope>
    <source>
        <strain evidence="3 4">CBS 109695</strain>
    </source>
</reference>
<organism evidence="3 4">
    <name type="scientific">Athelia psychrophila</name>
    <dbReference type="NCBI Taxonomy" id="1759441"/>
    <lineage>
        <taxon>Eukaryota</taxon>
        <taxon>Fungi</taxon>
        <taxon>Dikarya</taxon>
        <taxon>Basidiomycota</taxon>
        <taxon>Agaricomycotina</taxon>
        <taxon>Agaricomycetes</taxon>
        <taxon>Agaricomycetidae</taxon>
        <taxon>Atheliales</taxon>
        <taxon>Atheliaceae</taxon>
        <taxon>Athelia</taxon>
    </lineage>
</organism>
<dbReference type="Proteomes" id="UP000076532">
    <property type="component" value="Unassembled WGS sequence"/>
</dbReference>
<feature type="compositionally biased region" description="Polar residues" evidence="2">
    <location>
        <begin position="233"/>
        <end position="244"/>
    </location>
</feature>
<feature type="coiled-coil region" evidence="1">
    <location>
        <begin position="395"/>
        <end position="464"/>
    </location>
</feature>
<evidence type="ECO:0000256" key="1">
    <source>
        <dbReference type="SAM" id="Coils"/>
    </source>
</evidence>
<feature type="compositionally biased region" description="Basic residues" evidence="2">
    <location>
        <begin position="197"/>
        <end position="209"/>
    </location>
</feature>
<name>A0A166U7I7_9AGAM</name>
<accession>A0A166U7I7</accession>
<feature type="compositionally biased region" description="Acidic residues" evidence="2">
    <location>
        <begin position="323"/>
        <end position="333"/>
    </location>
</feature>
<evidence type="ECO:0000256" key="2">
    <source>
        <dbReference type="SAM" id="MobiDB-lite"/>
    </source>
</evidence>
<dbReference type="AlphaFoldDB" id="A0A166U7I7"/>
<protein>
    <submittedName>
        <fullName evidence="3">Uncharacterized protein</fullName>
    </submittedName>
</protein>
<dbReference type="EMBL" id="KV417490">
    <property type="protein sequence ID" value="KZP31401.1"/>
    <property type="molecule type" value="Genomic_DNA"/>
</dbReference>
<keyword evidence="1" id="KW-0175">Coiled coil</keyword>
<feature type="region of interest" description="Disordered" evidence="2">
    <location>
        <begin position="301"/>
        <end position="385"/>
    </location>
</feature>
<proteinExistence type="predicted"/>
<evidence type="ECO:0000313" key="3">
    <source>
        <dbReference type="EMBL" id="KZP31401.1"/>
    </source>
</evidence>
<sequence>MRSSEGQLSIVGDDSVESRPPLDYLQPSPVRGQLENYKEKTRAGWRFLQCTDTPDELKVLLPPRTAHIYSQLLSAETSELAKGQRASWERILEIRRLKDRMIRKCGRLSRVWGGTKPGQGTLFRTVYAPADFRLKEMEKWIRDQANPGKALTSTKQVIDAGLAKRSSVHSFRGSYCCERCAGSAAAPPPADILPSSTHHRRPSITKSSHRGSWIDHPEMRPSPPKRRTSTSSVHSISIQDGPNMYSQTISQTIYRAGTAIEDSARNIHAVLEPYADDLQTSSHNPLGIFSADETRMIESPRVLSPDPLPHPYRLHSPLPVGDSTDDDTTESEGEGGFLSPLDMDKDKDNSSAVGDVVGELPTSMAPRPTLARRRSSLKQSNNSSRASLNVAWAMDQEWQDQIKRYEDAASAAEQADLDWDASKAVYEEELMGMKTMRQDISLTLEKLRLEASKLEGEEILMREQEGKLRDSYKHLQESQGRYRTKVQTVLDETKGILNIAQSKRA</sequence>
<gene>
    <name evidence="3" type="ORF">FIBSPDRAFT_1037834</name>
</gene>
<feature type="region of interest" description="Disordered" evidence="2">
    <location>
        <begin position="1"/>
        <end position="29"/>
    </location>
</feature>